<feature type="domain" description="Secretion system C-terminal sorting" evidence="2">
    <location>
        <begin position="231"/>
        <end position="305"/>
    </location>
</feature>
<evidence type="ECO:0000259" key="2">
    <source>
        <dbReference type="Pfam" id="PF18962"/>
    </source>
</evidence>
<gene>
    <name evidence="3" type="ORF">EZE20_19745</name>
</gene>
<feature type="signal peptide" evidence="1">
    <location>
        <begin position="1"/>
        <end position="22"/>
    </location>
</feature>
<feature type="chain" id="PRO_5020730639" evidence="1">
    <location>
        <begin position="23"/>
        <end position="309"/>
    </location>
</feature>
<accession>A0A4V6P8J1</accession>
<dbReference type="Proteomes" id="UP000295706">
    <property type="component" value="Unassembled WGS sequence"/>
</dbReference>
<evidence type="ECO:0000256" key="1">
    <source>
        <dbReference type="SAM" id="SignalP"/>
    </source>
</evidence>
<organism evidence="3 4">
    <name type="scientific">Arundinibacter roseus</name>
    <dbReference type="NCBI Taxonomy" id="2070510"/>
    <lineage>
        <taxon>Bacteria</taxon>
        <taxon>Pseudomonadati</taxon>
        <taxon>Bacteroidota</taxon>
        <taxon>Cytophagia</taxon>
        <taxon>Cytophagales</taxon>
        <taxon>Spirosomataceae</taxon>
        <taxon>Arundinibacter</taxon>
    </lineage>
</organism>
<dbReference type="InterPro" id="IPR026444">
    <property type="entry name" value="Secre_tail"/>
</dbReference>
<reference evidence="3 4" key="1">
    <citation type="submission" date="2019-02" db="EMBL/GenBank/DDBJ databases">
        <title>Arundinibacter roseus gen. nov., sp. nov., a new member of the family Cytophagaceae.</title>
        <authorList>
            <person name="Szuroczki S."/>
            <person name="Khayer B."/>
            <person name="Sproer C."/>
            <person name="Toumi M."/>
            <person name="Szabo A."/>
            <person name="Felfoldi T."/>
            <person name="Schumann P."/>
            <person name="Toth E."/>
        </authorList>
    </citation>
    <scope>NUCLEOTIDE SEQUENCE [LARGE SCALE GENOMIC DNA]</scope>
    <source>
        <strain evidence="3 4">DMA-k-7a</strain>
    </source>
</reference>
<name>A0A4V6P8J1_9BACT</name>
<keyword evidence="1" id="KW-0732">Signal</keyword>
<dbReference type="AlphaFoldDB" id="A0A4V6P8J1"/>
<dbReference type="NCBIfam" id="TIGR04183">
    <property type="entry name" value="Por_Secre_tail"/>
    <property type="match status" value="1"/>
</dbReference>
<keyword evidence="4" id="KW-1185">Reference proteome</keyword>
<sequence>MIRKKITLVLAMCTLVLFRLYAQERSSLTVRYMLSYDDDLNTYTAWVVPNYNTPNENNAETDEKGATAQLTLRVPKGFNIENIRDIRGAWDKNPIRFGSEEGFQKAGADMRFEYYVIGKAPVETNYGSFRQNEPVALFSFSGKGGAPQDLNILESRDPFITIADQQYALNVSNSFYSRSGQSRSVNATPIEQFTAPIDMSKLLTELANKVDAQMTAPTFQEFNKEMQLITYPNPVVNLLKINYFSIRKDDVVQIELVEMNGQVRNKTQFKAEYGVNTLEMPVSSLSTGIYLVRMKAGKEMVNRKILKVN</sequence>
<evidence type="ECO:0000313" key="3">
    <source>
        <dbReference type="EMBL" id="TDB61105.1"/>
    </source>
</evidence>
<dbReference type="EMBL" id="SMJU01000015">
    <property type="protein sequence ID" value="TDB61105.1"/>
    <property type="molecule type" value="Genomic_DNA"/>
</dbReference>
<protein>
    <submittedName>
        <fullName evidence="3">T9SS type A sorting domain-containing protein</fullName>
    </submittedName>
</protein>
<dbReference type="OrthoDB" id="927300at2"/>
<evidence type="ECO:0000313" key="4">
    <source>
        <dbReference type="Proteomes" id="UP000295706"/>
    </source>
</evidence>
<dbReference type="RefSeq" id="WP_132120950.1">
    <property type="nucleotide sequence ID" value="NZ_SMJU01000015.1"/>
</dbReference>
<dbReference type="Pfam" id="PF18962">
    <property type="entry name" value="Por_Secre_tail"/>
    <property type="match status" value="1"/>
</dbReference>
<proteinExistence type="predicted"/>
<comment type="caution">
    <text evidence="3">The sequence shown here is derived from an EMBL/GenBank/DDBJ whole genome shotgun (WGS) entry which is preliminary data.</text>
</comment>